<accession>A0A0P5ZEJ7</accession>
<keyword evidence="7" id="KW-1185">Reference proteome</keyword>
<evidence type="ECO:0000313" key="6">
    <source>
        <dbReference type="EMBL" id="KZS13270.1"/>
    </source>
</evidence>
<dbReference type="EMBL" id="GDIQ01032292">
    <property type="protein sequence ID" value="JAN62445.1"/>
    <property type="molecule type" value="Transcribed_RNA"/>
</dbReference>
<evidence type="ECO:0000256" key="3">
    <source>
        <dbReference type="SAM" id="SignalP"/>
    </source>
</evidence>
<evidence type="ECO:0000313" key="5">
    <source>
        <dbReference type="EMBL" id="JAN62445.1"/>
    </source>
</evidence>
<name>A0A0P5ZEJ7_9CRUS</name>
<keyword evidence="2" id="KW-0812">Transmembrane</keyword>
<dbReference type="GO" id="GO:0016020">
    <property type="term" value="C:membrane"/>
    <property type="evidence" value="ECO:0007669"/>
    <property type="project" value="TreeGrafter"/>
</dbReference>
<dbReference type="Pfam" id="PF02014">
    <property type="entry name" value="Reeler"/>
    <property type="match status" value="1"/>
</dbReference>
<dbReference type="EMBL" id="LRGB01001253">
    <property type="protein sequence ID" value="KZS13270.1"/>
    <property type="molecule type" value="Genomic_DNA"/>
</dbReference>
<evidence type="ECO:0000256" key="2">
    <source>
        <dbReference type="SAM" id="Phobius"/>
    </source>
</evidence>
<feature type="signal peptide" evidence="3">
    <location>
        <begin position="1"/>
        <end position="26"/>
    </location>
</feature>
<evidence type="ECO:0000256" key="1">
    <source>
        <dbReference type="SAM" id="MobiDB-lite"/>
    </source>
</evidence>
<gene>
    <name evidence="6" type="ORF">APZ42_021728</name>
</gene>
<reference evidence="6 7" key="2">
    <citation type="submission" date="2016-03" db="EMBL/GenBank/DDBJ databases">
        <title>EvidentialGene: Evidence-directed Construction of Genes on Genomes.</title>
        <authorList>
            <person name="Gilbert D.G."/>
            <person name="Choi J.-H."/>
            <person name="Mockaitis K."/>
            <person name="Colbourne J."/>
            <person name="Pfrender M."/>
        </authorList>
    </citation>
    <scope>NUCLEOTIDE SEQUENCE [LARGE SCALE GENOMIC DNA]</scope>
    <source>
        <strain evidence="6 7">Xinb3</strain>
        <tissue evidence="6">Complete organism</tissue>
    </source>
</reference>
<feature type="transmembrane region" description="Helical" evidence="2">
    <location>
        <begin position="230"/>
        <end position="252"/>
    </location>
</feature>
<dbReference type="PANTHER" id="PTHR45828">
    <property type="entry name" value="CYTOCHROME B561/FERRIC REDUCTASE TRANSMEMBRANE"/>
    <property type="match status" value="1"/>
</dbReference>
<organism evidence="6 7">
    <name type="scientific">Daphnia magna</name>
    <dbReference type="NCBI Taxonomy" id="35525"/>
    <lineage>
        <taxon>Eukaryota</taxon>
        <taxon>Metazoa</taxon>
        <taxon>Ecdysozoa</taxon>
        <taxon>Arthropoda</taxon>
        <taxon>Crustacea</taxon>
        <taxon>Branchiopoda</taxon>
        <taxon>Diplostraca</taxon>
        <taxon>Cladocera</taxon>
        <taxon>Anomopoda</taxon>
        <taxon>Daphniidae</taxon>
        <taxon>Daphnia</taxon>
    </lineage>
</organism>
<dbReference type="InterPro" id="IPR042307">
    <property type="entry name" value="Reeler_sf"/>
</dbReference>
<proteinExistence type="predicted"/>
<reference evidence="5" key="1">
    <citation type="submission" date="2015-10" db="EMBL/GenBank/DDBJ databases">
        <title>EvidentialGene: Evidence-directed Construction of Complete mRNA Transcriptomes without Genomes.</title>
        <authorList>
            <person name="Gilbert D.G."/>
        </authorList>
    </citation>
    <scope>NUCLEOTIDE SEQUENCE</scope>
</reference>
<keyword evidence="3" id="KW-0732">Signal</keyword>
<feature type="compositionally biased region" description="Low complexity" evidence="1">
    <location>
        <begin position="178"/>
        <end position="198"/>
    </location>
</feature>
<dbReference type="CDD" id="cd08544">
    <property type="entry name" value="Reeler"/>
    <property type="match status" value="1"/>
</dbReference>
<dbReference type="AlphaFoldDB" id="A0A0P5ZEJ7"/>
<keyword evidence="2" id="KW-1133">Transmembrane helix</keyword>
<evidence type="ECO:0000259" key="4">
    <source>
        <dbReference type="PROSITE" id="PS51019"/>
    </source>
</evidence>
<dbReference type="PROSITE" id="PS51019">
    <property type="entry name" value="REELIN"/>
    <property type="match status" value="1"/>
</dbReference>
<evidence type="ECO:0000313" key="7">
    <source>
        <dbReference type="Proteomes" id="UP000076858"/>
    </source>
</evidence>
<dbReference type="OrthoDB" id="6382110at2759"/>
<protein>
    <submittedName>
        <fullName evidence="6">Secreted protein</fullName>
    </submittedName>
</protein>
<dbReference type="InterPro" id="IPR002861">
    <property type="entry name" value="Reeler_dom"/>
</dbReference>
<keyword evidence="2" id="KW-0472">Membrane</keyword>
<dbReference type="Proteomes" id="UP000076858">
    <property type="component" value="Unassembled WGS sequence"/>
</dbReference>
<sequence>MYSVQCAGRFVVLCFSALMVSQIAYCKPNGAPIEACEDMSPQHFLKPQSGVCPFTSRLAKDEMWSNGTIEVTLEHDSEDFKGFLMMAFDSTSSDMNPIGTFSSDLKGMGKAIDCRTDGTKNAVTHKDKSPKRSVVATWTPPEDFDGSVVFMATFVKSFDMFWVKQSSSTLRVKRADLGSDGSSGKGESSTTEPPVESTTAKKPSAKSDKEDGSDTTTTRTTTAQPEITDAASPIGILAFYSVIIIGVTIAFIA</sequence>
<feature type="region of interest" description="Disordered" evidence="1">
    <location>
        <begin position="175"/>
        <end position="226"/>
    </location>
</feature>
<feature type="chain" id="PRO_5013463113" evidence="3">
    <location>
        <begin position="27"/>
        <end position="253"/>
    </location>
</feature>
<dbReference type="InterPro" id="IPR051237">
    <property type="entry name" value="Ferric-chelate_Red/DefProt"/>
</dbReference>
<dbReference type="PANTHER" id="PTHR45828:SF36">
    <property type="entry name" value="REELIN DOMAIN-CONTAINING PROTEIN"/>
    <property type="match status" value="1"/>
</dbReference>
<dbReference type="Gene3D" id="2.60.40.4060">
    <property type="entry name" value="Reeler domain"/>
    <property type="match status" value="1"/>
</dbReference>
<feature type="domain" description="Reelin" evidence="4">
    <location>
        <begin position="17"/>
        <end position="185"/>
    </location>
</feature>
<dbReference type="STRING" id="35525.A0A0P5ZEJ7"/>